<feature type="compositionally biased region" description="Low complexity" evidence="2">
    <location>
        <begin position="472"/>
        <end position="499"/>
    </location>
</feature>
<name>A0A517LV82_9BACT</name>
<proteinExistence type="predicted"/>
<evidence type="ECO:0000256" key="1">
    <source>
        <dbReference type="SAM" id="Coils"/>
    </source>
</evidence>
<dbReference type="OrthoDB" id="274366at2"/>
<dbReference type="KEGG" id="ruv:EC9_06990"/>
<keyword evidence="1" id="KW-0175">Coiled coil</keyword>
<feature type="coiled-coil region" evidence="1">
    <location>
        <begin position="138"/>
        <end position="165"/>
    </location>
</feature>
<evidence type="ECO:0008006" key="5">
    <source>
        <dbReference type="Google" id="ProtNLM"/>
    </source>
</evidence>
<dbReference type="Proteomes" id="UP000319557">
    <property type="component" value="Chromosome"/>
</dbReference>
<feature type="coiled-coil region" evidence="1">
    <location>
        <begin position="9"/>
        <end position="36"/>
    </location>
</feature>
<feature type="coiled-coil region" evidence="1">
    <location>
        <begin position="229"/>
        <end position="286"/>
    </location>
</feature>
<reference evidence="3 4" key="1">
    <citation type="submission" date="2019-02" db="EMBL/GenBank/DDBJ databases">
        <title>Deep-cultivation of Planctomycetes and their phenomic and genomic characterization uncovers novel biology.</title>
        <authorList>
            <person name="Wiegand S."/>
            <person name="Jogler M."/>
            <person name="Boedeker C."/>
            <person name="Pinto D."/>
            <person name="Vollmers J."/>
            <person name="Rivas-Marin E."/>
            <person name="Kohn T."/>
            <person name="Peeters S.H."/>
            <person name="Heuer A."/>
            <person name="Rast P."/>
            <person name="Oberbeckmann S."/>
            <person name="Bunk B."/>
            <person name="Jeske O."/>
            <person name="Meyerdierks A."/>
            <person name="Storesund J.E."/>
            <person name="Kallscheuer N."/>
            <person name="Luecker S."/>
            <person name="Lage O.M."/>
            <person name="Pohl T."/>
            <person name="Merkel B.J."/>
            <person name="Hornburger P."/>
            <person name="Mueller R.-W."/>
            <person name="Bruemmer F."/>
            <person name="Labrenz M."/>
            <person name="Spormann A.M."/>
            <person name="Op den Camp H."/>
            <person name="Overmann J."/>
            <person name="Amann R."/>
            <person name="Jetten M.S.M."/>
            <person name="Mascher T."/>
            <person name="Medema M.H."/>
            <person name="Devos D.P."/>
            <person name="Kaster A.-K."/>
            <person name="Ovreas L."/>
            <person name="Rohde M."/>
            <person name="Galperin M.Y."/>
            <person name="Jogler C."/>
        </authorList>
    </citation>
    <scope>NUCLEOTIDE SEQUENCE [LARGE SCALE GENOMIC DNA]</scope>
    <source>
        <strain evidence="3 4">EC9</strain>
    </source>
</reference>
<evidence type="ECO:0000256" key="2">
    <source>
        <dbReference type="SAM" id="MobiDB-lite"/>
    </source>
</evidence>
<protein>
    <recommendedName>
        <fullName evidence="5">Chromosome partition protein Smc</fullName>
    </recommendedName>
</protein>
<dbReference type="RefSeq" id="WP_145342333.1">
    <property type="nucleotide sequence ID" value="NZ_CP036261.1"/>
</dbReference>
<feature type="region of interest" description="Disordered" evidence="2">
    <location>
        <begin position="462"/>
        <end position="507"/>
    </location>
</feature>
<gene>
    <name evidence="3" type="ORF">EC9_06990</name>
</gene>
<evidence type="ECO:0000313" key="3">
    <source>
        <dbReference type="EMBL" id="QDS86535.1"/>
    </source>
</evidence>
<feature type="coiled-coil region" evidence="1">
    <location>
        <begin position="336"/>
        <end position="363"/>
    </location>
</feature>
<sequence length="507" mass="58647">MPTSGSEVLREMTRAIQNAKSQRDALQSQHREILQQTDDLVGQRGQTLVELAESYLPELSQTTVRQVWNEIRPAIQDVLLRKEARHRELVAEHQRLEAVQTQLRGELQTLNGKLDAIYGERDSLSKQLSEQLSGDPAFQQLTDKAAIAEINLQRAESSLAEVEHDVIAKLPAYQRSRLFQYLHKRKMGTPQYTARGWRRRMDRWVGRLIDYPKARKSYEFLSEVPGKMRELIAERRDALNQLLDRLERSQQKVAAELGLDKVLDQIESREDQRDDLLEQLEQTVVQTNANGAEIDKLLDSEGPYYAEAIDKYRRLLEQTHTLTLEQRAAQSPDPIDDQLVARLKHLDEEIQQFQKAADARRRQLKEAEDFAESIDYLVQQFQRARFDDSRSYFDDKLNIRESLSRLADGRERPDLLWQHIRRHQHTAPNWYEENSRRVVNAANSPMGQILLQTMAHAAGAALRESARRAGSRRMSYPTSSTRSSSRTTSRPRMPTPKRSGFSTRKGF</sequence>
<accession>A0A517LV82</accession>
<organism evidence="3 4">
    <name type="scientific">Rosistilla ulvae</name>
    <dbReference type="NCBI Taxonomy" id="1930277"/>
    <lineage>
        <taxon>Bacteria</taxon>
        <taxon>Pseudomonadati</taxon>
        <taxon>Planctomycetota</taxon>
        <taxon>Planctomycetia</taxon>
        <taxon>Pirellulales</taxon>
        <taxon>Pirellulaceae</taxon>
        <taxon>Rosistilla</taxon>
    </lineage>
</organism>
<dbReference type="AlphaFoldDB" id="A0A517LV82"/>
<keyword evidence="4" id="KW-1185">Reference proteome</keyword>
<evidence type="ECO:0000313" key="4">
    <source>
        <dbReference type="Proteomes" id="UP000319557"/>
    </source>
</evidence>
<dbReference type="EMBL" id="CP036261">
    <property type="protein sequence ID" value="QDS86535.1"/>
    <property type="molecule type" value="Genomic_DNA"/>
</dbReference>